<dbReference type="Pfam" id="PF10282">
    <property type="entry name" value="Lactonase"/>
    <property type="match status" value="1"/>
</dbReference>
<proteinExistence type="inferred from homology"/>
<evidence type="ECO:0000313" key="4">
    <source>
        <dbReference type="Proteomes" id="UP001606099"/>
    </source>
</evidence>
<keyword evidence="4" id="KW-1185">Reference proteome</keyword>
<comment type="similarity">
    <text evidence="1">Belongs to the cycloisomerase 2 family.</text>
</comment>
<dbReference type="Gene3D" id="2.130.10.10">
    <property type="entry name" value="YVTN repeat-like/Quinoprotein amine dehydrogenase"/>
    <property type="match status" value="1"/>
</dbReference>
<dbReference type="PANTHER" id="PTHR30344">
    <property type="entry name" value="6-PHOSPHOGLUCONOLACTONASE-RELATED"/>
    <property type="match status" value="1"/>
</dbReference>
<dbReference type="InterPro" id="IPR019405">
    <property type="entry name" value="Lactonase_7-beta_prop"/>
</dbReference>
<evidence type="ECO:0000256" key="2">
    <source>
        <dbReference type="ARBA" id="ARBA00022526"/>
    </source>
</evidence>
<dbReference type="SUPFAM" id="SSF51004">
    <property type="entry name" value="C-terminal (heme d1) domain of cytochrome cd1-nitrite reductase"/>
    <property type="match status" value="1"/>
</dbReference>
<organism evidence="3 4">
    <name type="scientific">Roseateles rivi</name>
    <dbReference type="NCBI Taxonomy" id="3299028"/>
    <lineage>
        <taxon>Bacteria</taxon>
        <taxon>Pseudomonadati</taxon>
        <taxon>Pseudomonadota</taxon>
        <taxon>Betaproteobacteria</taxon>
        <taxon>Burkholderiales</taxon>
        <taxon>Sphaerotilaceae</taxon>
        <taxon>Roseateles</taxon>
    </lineage>
</organism>
<dbReference type="InterPro" id="IPR015943">
    <property type="entry name" value="WD40/YVTN_repeat-like_dom_sf"/>
</dbReference>
<keyword evidence="2" id="KW-0313">Glucose metabolism</keyword>
<dbReference type="InterPro" id="IPR050282">
    <property type="entry name" value="Cycloisomerase_2"/>
</dbReference>
<comment type="caution">
    <text evidence="3">The sequence shown here is derived from an EMBL/GenBank/DDBJ whole genome shotgun (WGS) entry which is preliminary data.</text>
</comment>
<name>A0ABW7FWX6_9BURK</name>
<sequence length="372" mass="39886">MTKSESSWMLVGSCNRAVPYFKDAQGEGISTFGFDAQTGRAQRAALTQDIDNPTFVSVLPQRGLVLASSEVPHWLEGLLSVYRIDPDSGRLNYLNKQTTLGNTVAQHVGDASARHAWVVNYSVNAVGEGPDQGLSVLPLAPDGRLLPARASAAWAGQGPVAGVQERAHPHAVQVWPDERHLLVADLGCDALLMFRWDAQAAQLELCARLQLAPGAGPRHLAVDAARCQVYVANQIDATLATVAVSLDPPELRLMHCTSTLPPGVSGEGNHVSEVQLTPDGDHVLVGNRGHDSLAVYRLSAQGQPELQCHVPAGGRCPRHFAFDPSGRWLVVALQDSHVLQVMRWEPELARLSAWGEPLACGSPTCVAFMPLA</sequence>
<dbReference type="RefSeq" id="WP_394461450.1">
    <property type="nucleotide sequence ID" value="NZ_JBIGHZ010000004.1"/>
</dbReference>
<accession>A0ABW7FWX6</accession>
<dbReference type="InterPro" id="IPR011048">
    <property type="entry name" value="Haem_d1_sf"/>
</dbReference>
<evidence type="ECO:0000256" key="1">
    <source>
        <dbReference type="ARBA" id="ARBA00005564"/>
    </source>
</evidence>
<dbReference type="Proteomes" id="UP001606099">
    <property type="component" value="Unassembled WGS sequence"/>
</dbReference>
<gene>
    <name evidence="3" type="ORF">ACG0Z6_11380</name>
</gene>
<dbReference type="EMBL" id="JBIGHZ010000004">
    <property type="protein sequence ID" value="MFG6448835.1"/>
    <property type="molecule type" value="Genomic_DNA"/>
</dbReference>
<evidence type="ECO:0000313" key="3">
    <source>
        <dbReference type="EMBL" id="MFG6448835.1"/>
    </source>
</evidence>
<keyword evidence="2" id="KW-0119">Carbohydrate metabolism</keyword>
<protein>
    <submittedName>
        <fullName evidence="3">Lactonase family protein</fullName>
    </submittedName>
</protein>
<reference evidence="3 4" key="1">
    <citation type="submission" date="2024-08" db="EMBL/GenBank/DDBJ databases">
        <authorList>
            <person name="Lu H."/>
        </authorList>
    </citation>
    <scope>NUCLEOTIDE SEQUENCE [LARGE SCALE GENOMIC DNA]</scope>
    <source>
        <strain evidence="3 4">BYS180W</strain>
    </source>
</reference>
<dbReference type="PANTHER" id="PTHR30344:SF1">
    <property type="entry name" value="6-PHOSPHOGLUCONOLACTONASE"/>
    <property type="match status" value="1"/>
</dbReference>